<dbReference type="PaxDb" id="4113-PGSC0003DMT400085615"/>
<evidence type="ECO:0000313" key="2">
    <source>
        <dbReference type="Proteomes" id="UP000011115"/>
    </source>
</evidence>
<reference evidence="1" key="2">
    <citation type="submission" date="2015-06" db="UniProtKB">
        <authorList>
            <consortium name="EnsemblPlants"/>
        </authorList>
    </citation>
    <scope>IDENTIFICATION</scope>
    <source>
        <strain evidence="1">DM1-3 516 R44</strain>
    </source>
</reference>
<organism evidence="1 2">
    <name type="scientific">Solanum tuberosum</name>
    <name type="common">Potato</name>
    <dbReference type="NCBI Taxonomy" id="4113"/>
    <lineage>
        <taxon>Eukaryota</taxon>
        <taxon>Viridiplantae</taxon>
        <taxon>Streptophyta</taxon>
        <taxon>Embryophyta</taxon>
        <taxon>Tracheophyta</taxon>
        <taxon>Spermatophyta</taxon>
        <taxon>Magnoliopsida</taxon>
        <taxon>eudicotyledons</taxon>
        <taxon>Gunneridae</taxon>
        <taxon>Pentapetalae</taxon>
        <taxon>asterids</taxon>
        <taxon>lamiids</taxon>
        <taxon>Solanales</taxon>
        <taxon>Solanaceae</taxon>
        <taxon>Solanoideae</taxon>
        <taxon>Solaneae</taxon>
        <taxon>Solanum</taxon>
    </lineage>
</organism>
<name>M1D9W3_SOLTU</name>
<dbReference type="Proteomes" id="UP000011115">
    <property type="component" value="Unassembled WGS sequence"/>
</dbReference>
<accession>M1D9W3</accession>
<evidence type="ECO:0000313" key="1">
    <source>
        <dbReference type="EnsemblPlants" id="PGSC0003DMT400085615"/>
    </source>
</evidence>
<protein>
    <submittedName>
        <fullName evidence="1">Uncharacterized protein</fullName>
    </submittedName>
</protein>
<dbReference type="InParanoid" id="M1D9W3"/>
<dbReference type="AlphaFoldDB" id="M1D9W3"/>
<keyword evidence="2" id="KW-1185">Reference proteome</keyword>
<dbReference type="EnsemblPlants" id="PGSC0003DMT400085615">
    <property type="protein sequence ID" value="PGSC0003DMT400085615"/>
    <property type="gene ID" value="PGSC0003DMG400035186"/>
</dbReference>
<proteinExistence type="predicted"/>
<dbReference type="Gramene" id="PGSC0003DMT400085615">
    <property type="protein sequence ID" value="PGSC0003DMT400085615"/>
    <property type="gene ID" value="PGSC0003DMG400035186"/>
</dbReference>
<sequence length="123" mass="14217">MKKLKPAHRQARLVIRRRDALRPSFQLVVLNNENEVSLICAKYRKVLNEGMGDNIPKGLVRSILRSGLKNRHVESFGEPGRARQTTRRFKANPFGEFDLAHQRDLATRRLDQYGTHKLKRATS</sequence>
<reference evidence="2" key="1">
    <citation type="journal article" date="2011" name="Nature">
        <title>Genome sequence and analysis of the tuber crop potato.</title>
        <authorList>
            <consortium name="The Potato Genome Sequencing Consortium"/>
        </authorList>
    </citation>
    <scope>NUCLEOTIDE SEQUENCE [LARGE SCALE GENOMIC DNA]</scope>
    <source>
        <strain evidence="2">cv. DM1-3 516 R44</strain>
    </source>
</reference>
<dbReference type="HOGENOM" id="CLU_2019283_0_0_1"/>